<evidence type="ECO:0000313" key="3">
    <source>
        <dbReference type="Proteomes" id="UP001431199"/>
    </source>
</evidence>
<accession>A0ABT2M614</accession>
<reference evidence="2" key="1">
    <citation type="submission" date="2022-09" db="EMBL/GenBank/DDBJ databases">
        <title>Eubacterium sp. LFL-14 isolated from human feces.</title>
        <authorList>
            <person name="Liu F."/>
        </authorList>
    </citation>
    <scope>NUCLEOTIDE SEQUENCE</scope>
    <source>
        <strain evidence="2">LFL-14</strain>
    </source>
</reference>
<name>A0ABT2M614_9FIRM</name>
<dbReference type="Proteomes" id="UP001431199">
    <property type="component" value="Unassembled WGS sequence"/>
</dbReference>
<dbReference type="Gene3D" id="1.20.1260.10">
    <property type="match status" value="1"/>
</dbReference>
<protein>
    <recommendedName>
        <fullName evidence="4">DUF2383 domain-containing protein</fullName>
    </recommendedName>
</protein>
<organism evidence="2 3">
    <name type="scientific">Eubacterium album</name>
    <dbReference type="NCBI Taxonomy" id="2978477"/>
    <lineage>
        <taxon>Bacteria</taxon>
        <taxon>Bacillati</taxon>
        <taxon>Bacillota</taxon>
        <taxon>Clostridia</taxon>
        <taxon>Eubacteriales</taxon>
        <taxon>Eubacteriaceae</taxon>
        <taxon>Eubacterium</taxon>
    </lineage>
</organism>
<evidence type="ECO:0000313" key="2">
    <source>
        <dbReference type="EMBL" id="MCT7399847.1"/>
    </source>
</evidence>
<evidence type="ECO:0008006" key="4">
    <source>
        <dbReference type="Google" id="ProtNLM"/>
    </source>
</evidence>
<feature type="coiled-coil region" evidence="1">
    <location>
        <begin position="108"/>
        <end position="142"/>
    </location>
</feature>
<dbReference type="RefSeq" id="WP_022089450.1">
    <property type="nucleotide sequence ID" value="NZ_JAODBU010000013.1"/>
</dbReference>
<keyword evidence="1" id="KW-0175">Coiled coil</keyword>
<proteinExistence type="predicted"/>
<sequence length="144" mass="16112">MKSIDTIKLLQECDAGTKMAVASIDNMLDKVGSQQLKNVLEESKSHHESLGNQIHDMLNEREAFEKEPNPIAKGMSRVKTGVKTTMESGDATIADLITDGCNMGIKSLHKYLNQYEKAEKNAKEMAKQIIEIEEKLRSEVAEYL</sequence>
<dbReference type="InterPro" id="IPR012347">
    <property type="entry name" value="Ferritin-like"/>
</dbReference>
<gene>
    <name evidence="2" type="ORF">N5B56_12280</name>
</gene>
<dbReference type="EMBL" id="JAODBU010000013">
    <property type="protein sequence ID" value="MCT7399847.1"/>
    <property type="molecule type" value="Genomic_DNA"/>
</dbReference>
<keyword evidence="3" id="KW-1185">Reference proteome</keyword>
<comment type="caution">
    <text evidence="2">The sequence shown here is derived from an EMBL/GenBank/DDBJ whole genome shotgun (WGS) entry which is preliminary data.</text>
</comment>
<evidence type="ECO:0000256" key="1">
    <source>
        <dbReference type="SAM" id="Coils"/>
    </source>
</evidence>